<sequence>SVSNYLLNKESNPNLELLAEQGIEPKVSVSVNYFSPFNECFYTPFTLKVQSVEYIKSINCVYIDYCAIFGTQNTMSHCSGVLHACDTPACVRVVDWNYYDSQQIFRTHVYKNRKAASSIPSSWLGLKNNPSITISMVIRPLHASGICRLSLTYKKYLMDFLYLQRGMESRPCCEILYIRCTHTIVFLLLICTSILFTLTQVVLLFITFTFTRVQIQSNLGTTEHGLAVYLLECKSTDPLDRWIWTDHEQLSHLRMGSCLSRKVDGTVQLQFCDSRVKSQKWYCDKDKLVSRYDNSVLHLRSDQAVALTTIQSSTENDTVRLYSNKKSVCSEKGGSPLVLRQMLWNKHKSFFVCDLNSRSEETVNHCMYTKDDGNTWQVIWIHKKPQIKQSKFYKYHAYMIYTNKRMLLATLIVTNKRKGIIIVHSSVNNLCSTSAQRNLRRLWSPERIFKSKAVMLSIQGRDLNNGRKSREMIHLWSFLGMPEWGASSAGIHRYVTGRWNLVLSWSKLGTRYARPGSCKQILAFGQSSGDGIYTIYPAHPLLGIQAYCDMTRDGGSWTLLVTAKTPYWDISQVFENTPKEPSTSKDHSILKHADDIKTQSGEECFEYRLEAKEFGQYGGIWRAPKSYTFLARNNSQTDVQLVKKFGNWEYNFTTIEKRMPWICQEDYCGGILTSSAHNPYYYGSILSGHSYKGLPYGLPAPWMREEQASPGIIWYWMREGGC</sequence>
<dbReference type="SUPFAM" id="SSF56496">
    <property type="entry name" value="Fibrinogen C-terminal domain-like"/>
    <property type="match status" value="1"/>
</dbReference>
<organism evidence="1 2">
    <name type="scientific">Paramuricea clavata</name>
    <name type="common">Red gorgonian</name>
    <name type="synonym">Violescent sea-whip</name>
    <dbReference type="NCBI Taxonomy" id="317549"/>
    <lineage>
        <taxon>Eukaryota</taxon>
        <taxon>Metazoa</taxon>
        <taxon>Cnidaria</taxon>
        <taxon>Anthozoa</taxon>
        <taxon>Octocorallia</taxon>
        <taxon>Malacalcyonacea</taxon>
        <taxon>Plexauridae</taxon>
        <taxon>Paramuricea</taxon>
    </lineage>
</organism>
<dbReference type="Proteomes" id="UP001152795">
    <property type="component" value="Unassembled WGS sequence"/>
</dbReference>
<dbReference type="Gene3D" id="2.80.10.50">
    <property type="match status" value="1"/>
</dbReference>
<dbReference type="InterPro" id="IPR035992">
    <property type="entry name" value="Ricin_B-like_lectins"/>
</dbReference>
<dbReference type="NCBIfam" id="NF040941">
    <property type="entry name" value="GGGWT_bact"/>
    <property type="match status" value="1"/>
</dbReference>
<dbReference type="PROSITE" id="PS51406">
    <property type="entry name" value="FIBRINOGEN_C_2"/>
    <property type="match status" value="1"/>
</dbReference>
<accession>A0A6S7GP21</accession>
<dbReference type="AlphaFoldDB" id="A0A6S7GP21"/>
<dbReference type="PROSITE" id="PS50231">
    <property type="entry name" value="RICIN_B_LECTIN"/>
    <property type="match status" value="1"/>
</dbReference>
<dbReference type="OrthoDB" id="5971203at2759"/>
<reference evidence="1" key="1">
    <citation type="submission" date="2020-04" db="EMBL/GenBank/DDBJ databases">
        <authorList>
            <person name="Alioto T."/>
            <person name="Alioto T."/>
            <person name="Gomez Garrido J."/>
        </authorList>
    </citation>
    <scope>NUCLEOTIDE SEQUENCE</scope>
    <source>
        <strain evidence="1">A484AB</strain>
    </source>
</reference>
<evidence type="ECO:0000313" key="2">
    <source>
        <dbReference type="Proteomes" id="UP001152795"/>
    </source>
</evidence>
<dbReference type="EMBL" id="CACRXK020001895">
    <property type="protein sequence ID" value="CAB3991659.1"/>
    <property type="molecule type" value="Genomic_DNA"/>
</dbReference>
<keyword evidence="2" id="KW-1185">Reference proteome</keyword>
<dbReference type="SUPFAM" id="SSF50370">
    <property type="entry name" value="Ricin B-like lectins"/>
    <property type="match status" value="1"/>
</dbReference>
<evidence type="ECO:0000313" key="1">
    <source>
        <dbReference type="EMBL" id="CAB3991659.1"/>
    </source>
</evidence>
<dbReference type="InterPro" id="IPR002181">
    <property type="entry name" value="Fibrinogen_a/b/g_C_dom"/>
</dbReference>
<dbReference type="Gene3D" id="3.90.215.10">
    <property type="entry name" value="Gamma Fibrinogen, chain A, domain 1"/>
    <property type="match status" value="1"/>
</dbReference>
<comment type="caution">
    <text evidence="1">The sequence shown here is derived from an EMBL/GenBank/DDBJ whole genome shotgun (WGS) entry which is preliminary data.</text>
</comment>
<gene>
    <name evidence="1" type="ORF">PACLA_8A084865</name>
</gene>
<name>A0A6S7GP21_PARCT</name>
<feature type="non-terminal residue" evidence="1">
    <location>
        <position position="722"/>
    </location>
</feature>
<dbReference type="InterPro" id="IPR036056">
    <property type="entry name" value="Fibrinogen-like_C"/>
</dbReference>
<proteinExistence type="predicted"/>
<protein>
    <submittedName>
        <fullName evidence="1">Uncharacterized protein</fullName>
    </submittedName>
</protein>
<dbReference type="InterPro" id="IPR014716">
    <property type="entry name" value="Fibrinogen_a/b/g_C_1"/>
</dbReference>